<proteinExistence type="predicted"/>
<dbReference type="Proteomes" id="UP000887013">
    <property type="component" value="Unassembled WGS sequence"/>
</dbReference>
<organism evidence="1 2">
    <name type="scientific">Nephila pilipes</name>
    <name type="common">Giant wood spider</name>
    <name type="synonym">Nephila maculata</name>
    <dbReference type="NCBI Taxonomy" id="299642"/>
    <lineage>
        <taxon>Eukaryota</taxon>
        <taxon>Metazoa</taxon>
        <taxon>Ecdysozoa</taxon>
        <taxon>Arthropoda</taxon>
        <taxon>Chelicerata</taxon>
        <taxon>Arachnida</taxon>
        <taxon>Araneae</taxon>
        <taxon>Araneomorphae</taxon>
        <taxon>Entelegynae</taxon>
        <taxon>Araneoidea</taxon>
        <taxon>Nephilidae</taxon>
        <taxon>Nephila</taxon>
    </lineage>
</organism>
<name>A0A8X6TJG1_NEPPI</name>
<keyword evidence="2" id="KW-1185">Reference proteome</keyword>
<evidence type="ECO:0000313" key="2">
    <source>
        <dbReference type="Proteomes" id="UP000887013"/>
    </source>
</evidence>
<comment type="caution">
    <text evidence="1">The sequence shown here is derived from an EMBL/GenBank/DDBJ whole genome shotgun (WGS) entry which is preliminary data.</text>
</comment>
<sequence length="95" mass="10848">MMSRKLFEEETTSRKRLAILCYKESVGCNISDRAKPRNKPWFPYEARNSEIDILSAIKILLELGGYESGKGVMHFPTVNTVFQLSCDCLMQQNIG</sequence>
<protein>
    <submittedName>
        <fullName evidence="1">Uncharacterized protein</fullName>
    </submittedName>
</protein>
<accession>A0A8X6TJG1</accession>
<dbReference type="EMBL" id="BMAW01010986">
    <property type="protein sequence ID" value="GFT21381.1"/>
    <property type="molecule type" value="Genomic_DNA"/>
</dbReference>
<dbReference type="AlphaFoldDB" id="A0A8X6TJG1"/>
<gene>
    <name evidence="1" type="ORF">NPIL_605071</name>
</gene>
<reference evidence="1" key="1">
    <citation type="submission" date="2020-08" db="EMBL/GenBank/DDBJ databases">
        <title>Multicomponent nature underlies the extraordinary mechanical properties of spider dragline silk.</title>
        <authorList>
            <person name="Kono N."/>
            <person name="Nakamura H."/>
            <person name="Mori M."/>
            <person name="Yoshida Y."/>
            <person name="Ohtoshi R."/>
            <person name="Malay A.D."/>
            <person name="Moran D.A.P."/>
            <person name="Tomita M."/>
            <person name="Numata K."/>
            <person name="Arakawa K."/>
        </authorList>
    </citation>
    <scope>NUCLEOTIDE SEQUENCE</scope>
</reference>
<evidence type="ECO:0000313" key="1">
    <source>
        <dbReference type="EMBL" id="GFT21381.1"/>
    </source>
</evidence>